<comment type="caution">
    <text evidence="9">The sequence shown here is derived from an EMBL/GenBank/DDBJ whole genome shotgun (WGS) entry which is preliminary data.</text>
</comment>
<dbReference type="EMBL" id="CAMXCT020006806">
    <property type="protein sequence ID" value="CAL1173744.1"/>
    <property type="molecule type" value="Genomic_DNA"/>
</dbReference>
<dbReference type="EMBL" id="CAMXCT010006806">
    <property type="protein sequence ID" value="CAI4020369.1"/>
    <property type="molecule type" value="Genomic_DNA"/>
</dbReference>
<dbReference type="OrthoDB" id="2013972at2759"/>
<evidence type="ECO:0000256" key="1">
    <source>
        <dbReference type="ARBA" id="ARBA00004606"/>
    </source>
</evidence>
<evidence type="ECO:0000313" key="11">
    <source>
        <dbReference type="EMBL" id="CAL4807681.1"/>
    </source>
</evidence>
<gene>
    <name evidence="9" type="ORF">C1SCF055_LOCUS44788</name>
</gene>
<proteinExistence type="predicted"/>
<dbReference type="Gene3D" id="3.40.50.150">
    <property type="entry name" value="Vaccinia Virus protein VP39"/>
    <property type="match status" value="2"/>
</dbReference>
<evidence type="ECO:0000256" key="3">
    <source>
        <dbReference type="ARBA" id="ARBA00022679"/>
    </source>
</evidence>
<dbReference type="Gene3D" id="3.90.550.50">
    <property type="match status" value="1"/>
</dbReference>
<evidence type="ECO:0000256" key="2">
    <source>
        <dbReference type="ARBA" id="ARBA00022676"/>
    </source>
</evidence>
<dbReference type="Proteomes" id="UP001152797">
    <property type="component" value="Unassembled WGS sequence"/>
</dbReference>
<keyword evidence="6" id="KW-1133">Transmembrane helix</keyword>
<feature type="domain" description="Fringe-like glycosyltransferase" evidence="8">
    <location>
        <begin position="187"/>
        <end position="233"/>
    </location>
</feature>
<accession>A0A9P1GSQ3</accession>
<dbReference type="GO" id="GO:0016757">
    <property type="term" value="F:glycosyltransferase activity"/>
    <property type="evidence" value="ECO:0007669"/>
    <property type="project" value="UniProtKB-KW"/>
</dbReference>
<dbReference type="CDD" id="cd02440">
    <property type="entry name" value="AdoMet_MTases"/>
    <property type="match status" value="1"/>
</dbReference>
<protein>
    <submittedName>
        <fullName evidence="11">8-demethyl-8-(2-methoxy-alpha-L-rhamnosyl)-tetrac enomycin-C 3'-O-methyltransferase (O-methyltransferas e II)</fullName>
    </submittedName>
</protein>
<dbReference type="InterPro" id="IPR003378">
    <property type="entry name" value="Fringe-like_glycosylTrfase"/>
</dbReference>
<evidence type="ECO:0000256" key="6">
    <source>
        <dbReference type="ARBA" id="ARBA00022989"/>
    </source>
</evidence>
<evidence type="ECO:0000313" key="10">
    <source>
        <dbReference type="EMBL" id="CAL1173744.1"/>
    </source>
</evidence>
<sequence length="763" mass="85975">MDEIFSDFQNRAFQTSIQHEERRRIRFVELDATEPSWPIQELSQDLVLMSYLCGSVPEELIEVLYRNALKVLKPGGRLVVHDFMVDDSKDGPALGAYWALQHVTVNPNGLGLTPRLVEERLTHSGFVEVEAFEMIARMTKVVLARKPCSPEEADDVLTLRGNVDLGFLYNSVRSFLLWRYLAENHVSDCRWFVKVDADTFLNLWALEERLRRYFNASEDQYLGSLKHTHLTDGGSGSTMHFAVNAIVLSGKLLSTARTWLNSCFDDIVWRRLGQGAEDVDLGLCLKVHGYVLPKKLGQVQEMPSRNFAAVITGSSGGDLLNTKGTCTILIHPLHAEEMYQVHAKLLQARAASEQPELCDWPEDEALSKTWSAYMAGTFNIENDRHQCWDLFFNWNLCCHERWGETGNSMCWDDENTWHRCCNRTDARNDPLPERRGSTDPAKAGRAARDIALATTTTSTSTSIARKERAIGSLGVEVFQVKNKKDTNASIVSLSSSQPKTQGNPKCWKEGFTFDLCCYSASTVDCWVWPFSRDFCCYAPLSPRAPIRSGGLRQQGPGKRPRTSRCQDLEDQSLLACQLSLDEMGVLFELPTIGSGDKASGWHDYLGVYERFLLHLPLTSDLLEFGVRMGSSLAMWSEYFPKGTVVGVDKNLATFFQTGQPVLTAHGAFTRGNVYVLEANASDVSGRQKLERLGFDRFDVVVDDANHWAKDQIARFELYFPELLRPGGAYIIEDVHMQAPWTRDGSMVREYFANLTAWGPQTQC</sequence>
<evidence type="ECO:0000256" key="5">
    <source>
        <dbReference type="ARBA" id="ARBA00022968"/>
    </source>
</evidence>
<name>A0A9P1GSQ3_9DINO</name>
<comment type="subcellular location">
    <subcellularLocation>
        <location evidence="1">Membrane</location>
        <topology evidence="1">Single-pass type II membrane protein</topology>
    </subcellularLocation>
</comment>
<organism evidence="9">
    <name type="scientific">Cladocopium goreaui</name>
    <dbReference type="NCBI Taxonomy" id="2562237"/>
    <lineage>
        <taxon>Eukaryota</taxon>
        <taxon>Sar</taxon>
        <taxon>Alveolata</taxon>
        <taxon>Dinophyceae</taxon>
        <taxon>Suessiales</taxon>
        <taxon>Symbiodiniaceae</taxon>
        <taxon>Cladocopium</taxon>
    </lineage>
</organism>
<evidence type="ECO:0000313" key="12">
    <source>
        <dbReference type="Proteomes" id="UP001152797"/>
    </source>
</evidence>
<dbReference type="AlphaFoldDB" id="A0A9P1GSQ3"/>
<evidence type="ECO:0000256" key="4">
    <source>
        <dbReference type="ARBA" id="ARBA00022692"/>
    </source>
</evidence>
<dbReference type="GO" id="GO:0016020">
    <property type="term" value="C:membrane"/>
    <property type="evidence" value="ECO:0007669"/>
    <property type="project" value="UniProtKB-SubCell"/>
</dbReference>
<keyword evidence="4" id="KW-0812">Transmembrane</keyword>
<evidence type="ECO:0000313" key="9">
    <source>
        <dbReference type="EMBL" id="CAI4020369.1"/>
    </source>
</evidence>
<keyword evidence="7" id="KW-0472">Membrane</keyword>
<dbReference type="Pfam" id="PF02434">
    <property type="entry name" value="Fringe"/>
    <property type="match status" value="1"/>
</dbReference>
<evidence type="ECO:0000256" key="7">
    <source>
        <dbReference type="ARBA" id="ARBA00023136"/>
    </source>
</evidence>
<reference evidence="10" key="2">
    <citation type="submission" date="2024-04" db="EMBL/GenBank/DDBJ databases">
        <authorList>
            <person name="Chen Y."/>
            <person name="Shah S."/>
            <person name="Dougan E. K."/>
            <person name="Thang M."/>
            <person name="Chan C."/>
        </authorList>
    </citation>
    <scope>NUCLEOTIDE SEQUENCE [LARGE SCALE GENOMIC DNA]</scope>
</reference>
<evidence type="ECO:0000259" key="8">
    <source>
        <dbReference type="Pfam" id="PF02434"/>
    </source>
</evidence>
<keyword evidence="12" id="KW-1185">Reference proteome</keyword>
<dbReference type="InterPro" id="IPR029063">
    <property type="entry name" value="SAM-dependent_MTases_sf"/>
</dbReference>
<keyword evidence="5" id="KW-0735">Signal-anchor</keyword>
<keyword evidence="3" id="KW-0808">Transferase</keyword>
<reference evidence="9" key="1">
    <citation type="submission" date="2022-10" db="EMBL/GenBank/DDBJ databases">
        <authorList>
            <person name="Chen Y."/>
            <person name="Dougan E. K."/>
            <person name="Chan C."/>
            <person name="Rhodes N."/>
            <person name="Thang M."/>
        </authorList>
    </citation>
    <scope>NUCLEOTIDE SEQUENCE</scope>
</reference>
<keyword evidence="2" id="KW-0328">Glycosyltransferase</keyword>
<dbReference type="EMBL" id="CAMXCT030006806">
    <property type="protein sequence ID" value="CAL4807681.1"/>
    <property type="molecule type" value="Genomic_DNA"/>
</dbReference>
<dbReference type="SUPFAM" id="SSF53335">
    <property type="entry name" value="S-adenosyl-L-methionine-dependent methyltransferases"/>
    <property type="match status" value="2"/>
</dbReference>